<feature type="domain" description="SCP" evidence="1">
    <location>
        <begin position="1"/>
        <end position="125"/>
    </location>
</feature>
<dbReference type="CDD" id="cd05380">
    <property type="entry name" value="CAP_euk"/>
    <property type="match status" value="1"/>
</dbReference>
<dbReference type="AlphaFoldDB" id="A0A3P7J0K6"/>
<sequence>MLSLIWDCVLEDNAIQYVKTCPTTNYIPGNDEQPGENLHRVPISGDIPTYRDAIKNAVVAWWKVVRQYPGPGSTAMFYPIHYDSPIATYTRMAWSSTRRLGCSIGQCSSVYVVVCRYAPRGNAIYYPMYNVGMVCSACPRGTMCRPDRGLCV</sequence>
<gene>
    <name evidence="2" type="ORF">SVUK_LOCUS11444</name>
</gene>
<dbReference type="SMART" id="SM00198">
    <property type="entry name" value="SCP"/>
    <property type="match status" value="1"/>
</dbReference>
<organism evidence="2 3">
    <name type="scientific">Strongylus vulgaris</name>
    <name type="common">Blood worm</name>
    <dbReference type="NCBI Taxonomy" id="40348"/>
    <lineage>
        <taxon>Eukaryota</taxon>
        <taxon>Metazoa</taxon>
        <taxon>Ecdysozoa</taxon>
        <taxon>Nematoda</taxon>
        <taxon>Chromadorea</taxon>
        <taxon>Rhabditida</taxon>
        <taxon>Rhabditina</taxon>
        <taxon>Rhabditomorpha</taxon>
        <taxon>Strongyloidea</taxon>
        <taxon>Strongylidae</taxon>
        <taxon>Strongylus</taxon>
    </lineage>
</organism>
<dbReference type="OrthoDB" id="5874910at2759"/>
<name>A0A3P7J0K6_STRVU</name>
<reference evidence="2 3" key="1">
    <citation type="submission" date="2018-11" db="EMBL/GenBank/DDBJ databases">
        <authorList>
            <consortium name="Pathogen Informatics"/>
        </authorList>
    </citation>
    <scope>NUCLEOTIDE SEQUENCE [LARGE SCALE GENOMIC DNA]</scope>
</reference>
<dbReference type="SUPFAM" id="SSF55797">
    <property type="entry name" value="PR-1-like"/>
    <property type="match status" value="1"/>
</dbReference>
<dbReference type="InterPro" id="IPR001283">
    <property type="entry name" value="CRISP-related"/>
</dbReference>
<protein>
    <recommendedName>
        <fullName evidence="1">SCP domain-containing protein</fullName>
    </recommendedName>
</protein>
<accession>A0A3P7J0K6</accession>
<evidence type="ECO:0000313" key="3">
    <source>
        <dbReference type="Proteomes" id="UP000270094"/>
    </source>
</evidence>
<dbReference type="Gene3D" id="3.40.33.10">
    <property type="entry name" value="CAP"/>
    <property type="match status" value="1"/>
</dbReference>
<dbReference type="PANTHER" id="PTHR10334">
    <property type="entry name" value="CYSTEINE-RICH SECRETORY PROTEIN-RELATED"/>
    <property type="match status" value="1"/>
</dbReference>
<proteinExistence type="predicted"/>
<dbReference type="InterPro" id="IPR014044">
    <property type="entry name" value="CAP_dom"/>
</dbReference>
<evidence type="ECO:0000313" key="2">
    <source>
        <dbReference type="EMBL" id="VDM76446.1"/>
    </source>
</evidence>
<dbReference type="Pfam" id="PF00188">
    <property type="entry name" value="CAP"/>
    <property type="match status" value="1"/>
</dbReference>
<evidence type="ECO:0000259" key="1">
    <source>
        <dbReference type="SMART" id="SM00198"/>
    </source>
</evidence>
<dbReference type="Proteomes" id="UP000270094">
    <property type="component" value="Unassembled WGS sequence"/>
</dbReference>
<dbReference type="EMBL" id="UYYB01097016">
    <property type="protein sequence ID" value="VDM76446.1"/>
    <property type="molecule type" value="Genomic_DNA"/>
</dbReference>
<keyword evidence="3" id="KW-1185">Reference proteome</keyword>
<dbReference type="PRINTS" id="PR00837">
    <property type="entry name" value="V5TPXLIKE"/>
</dbReference>
<dbReference type="InterPro" id="IPR035940">
    <property type="entry name" value="CAP_sf"/>
</dbReference>